<dbReference type="Pfam" id="PF01391">
    <property type="entry name" value="Collagen"/>
    <property type="match status" value="1"/>
</dbReference>
<proteinExistence type="predicted"/>
<feature type="compositionally biased region" description="Basic and acidic residues" evidence="1">
    <location>
        <begin position="143"/>
        <end position="152"/>
    </location>
</feature>
<keyword evidence="3" id="KW-1185">Reference proteome</keyword>
<dbReference type="VEuPathDB" id="VectorBase:GPAI005512"/>
<feature type="compositionally biased region" description="Pro residues" evidence="1">
    <location>
        <begin position="176"/>
        <end position="187"/>
    </location>
</feature>
<feature type="compositionally biased region" description="Basic and acidic residues" evidence="1">
    <location>
        <begin position="29"/>
        <end position="46"/>
    </location>
</feature>
<name>A0A1A9Z6Q5_GLOPL</name>
<evidence type="ECO:0000313" key="2">
    <source>
        <dbReference type="EnsemblMetazoa" id="GPAI005512-PA"/>
    </source>
</evidence>
<reference evidence="3" key="1">
    <citation type="submission" date="2014-03" db="EMBL/GenBank/DDBJ databases">
        <authorList>
            <person name="Aksoy S."/>
            <person name="Warren W."/>
            <person name="Wilson R.K."/>
        </authorList>
    </citation>
    <scope>NUCLEOTIDE SEQUENCE [LARGE SCALE GENOMIC DNA]</scope>
    <source>
        <strain evidence="3">IAEA</strain>
    </source>
</reference>
<dbReference type="InterPro" id="IPR008160">
    <property type="entry name" value="Collagen"/>
</dbReference>
<dbReference type="PANTHER" id="PTHR24637">
    <property type="entry name" value="COLLAGEN"/>
    <property type="match status" value="1"/>
</dbReference>
<sequence>MTSHSVRHMHHATGNYDGSGMPPTQSQYPHERPFRTLKGEKGERGPKGPPGDSIRGPPGPPGPKGEPGSSAPFFDFNSNPEAKYSSKCICNASDILAAIKDNDLLRETLRGPPGLPGKEGKTGAPGRTGATGVQGERGAPGSKGDRGDRGDPGPRGPEGLQGQKGEPGVDGLPGVVGPPGPPGPPGLPENYDQQKLAEQMRCEKPLTTTLGQTIKLKGCRTIKYITTTATTATSGGKRPRRVRTRDRFRSVQTIRSTHLEMDNNTIITNVSATTTSTTTTTTTRTTTAISTATNVNTYITTRTTTITTATINTLQILYCE</sequence>
<protein>
    <recommendedName>
        <fullName evidence="4">Nematode cuticle collagen N-terminal domain-containing protein</fullName>
    </recommendedName>
</protein>
<dbReference type="PANTHER" id="PTHR24637:SF421">
    <property type="entry name" value="CUTICLE COLLAGEN DPY-2"/>
    <property type="match status" value="1"/>
</dbReference>
<reference evidence="2" key="2">
    <citation type="submission" date="2020-05" db="UniProtKB">
        <authorList>
            <consortium name="EnsemblMetazoa"/>
        </authorList>
    </citation>
    <scope>IDENTIFICATION</scope>
    <source>
        <strain evidence="2">IAEA</strain>
    </source>
</reference>
<dbReference type="AlphaFoldDB" id="A0A1A9Z6Q5"/>
<feature type="compositionally biased region" description="Basic residues" evidence="1">
    <location>
        <begin position="1"/>
        <end position="11"/>
    </location>
</feature>
<dbReference type="EnsemblMetazoa" id="GPAI005512-RA">
    <property type="protein sequence ID" value="GPAI005512-PA"/>
    <property type="gene ID" value="GPAI005512"/>
</dbReference>
<evidence type="ECO:0000256" key="1">
    <source>
        <dbReference type="SAM" id="MobiDB-lite"/>
    </source>
</evidence>
<evidence type="ECO:0000313" key="3">
    <source>
        <dbReference type="Proteomes" id="UP000092445"/>
    </source>
</evidence>
<dbReference type="Proteomes" id="UP000092445">
    <property type="component" value="Unassembled WGS sequence"/>
</dbReference>
<evidence type="ECO:0008006" key="4">
    <source>
        <dbReference type="Google" id="ProtNLM"/>
    </source>
</evidence>
<dbReference type="STRING" id="7398.A0A1A9Z6Q5"/>
<accession>A0A1A9Z6Q5</accession>
<feature type="region of interest" description="Disordered" evidence="1">
    <location>
        <begin position="107"/>
        <end position="191"/>
    </location>
</feature>
<organism evidence="2 3">
    <name type="scientific">Glossina pallidipes</name>
    <name type="common">Tsetse fly</name>
    <dbReference type="NCBI Taxonomy" id="7398"/>
    <lineage>
        <taxon>Eukaryota</taxon>
        <taxon>Metazoa</taxon>
        <taxon>Ecdysozoa</taxon>
        <taxon>Arthropoda</taxon>
        <taxon>Hexapoda</taxon>
        <taxon>Insecta</taxon>
        <taxon>Pterygota</taxon>
        <taxon>Neoptera</taxon>
        <taxon>Endopterygota</taxon>
        <taxon>Diptera</taxon>
        <taxon>Brachycera</taxon>
        <taxon>Muscomorpha</taxon>
        <taxon>Hippoboscoidea</taxon>
        <taxon>Glossinidae</taxon>
        <taxon>Glossina</taxon>
    </lineage>
</organism>
<feature type="region of interest" description="Disordered" evidence="1">
    <location>
        <begin position="1"/>
        <end position="78"/>
    </location>
</feature>